<reference evidence="2 3" key="1">
    <citation type="submission" date="2025-04" db="UniProtKB">
        <authorList>
            <consortium name="RefSeq"/>
        </authorList>
    </citation>
    <scope>IDENTIFICATION</scope>
    <source>
        <tissue evidence="2 3">Silk gland</tissue>
    </source>
</reference>
<dbReference type="AlphaFoldDB" id="A0A6J2KEX9"/>
<evidence type="ECO:0000313" key="1">
    <source>
        <dbReference type="Proteomes" id="UP000504629"/>
    </source>
</evidence>
<dbReference type="GeneID" id="114249418"/>
<dbReference type="KEGG" id="bman:114249418"/>
<evidence type="ECO:0000313" key="4">
    <source>
        <dbReference type="RefSeq" id="XP_028038799.1"/>
    </source>
</evidence>
<name>A0A6J2KEX9_BOMMA</name>
<dbReference type="RefSeq" id="XP_028038799.1">
    <property type="nucleotide sequence ID" value="XM_028182998.1"/>
</dbReference>
<evidence type="ECO:0000313" key="3">
    <source>
        <dbReference type="RefSeq" id="XP_028038798.1"/>
    </source>
</evidence>
<dbReference type="SUPFAM" id="SSF51905">
    <property type="entry name" value="FAD/NAD(P)-binding domain"/>
    <property type="match status" value="1"/>
</dbReference>
<accession>A0A6J2KEX9</accession>
<dbReference type="RefSeq" id="XP_028038797.1">
    <property type="nucleotide sequence ID" value="XM_028182996.1"/>
</dbReference>
<dbReference type="PANTHER" id="PTHR15192">
    <property type="entry name" value="PROTEIN CBG05349"/>
    <property type="match status" value="1"/>
</dbReference>
<dbReference type="Proteomes" id="UP000504629">
    <property type="component" value="Unplaced"/>
</dbReference>
<dbReference type="PANTHER" id="PTHR15192:SF8">
    <property type="entry name" value="FAD_NAD(P)-BINDING DOMAIN-CONTAINING PROTEIN"/>
    <property type="match status" value="1"/>
</dbReference>
<sequence>MKDSMRSCEHVLTDDVEYKEVVVIGNGPSGMVTSFMLDGNVPYLKQIPEDLPIDEMLRARLSNLPEGQSLYDADLAELAEGLEGRSQNPIPILMDALLRPCADLGVQADSLIEWRYESDKQIEHVVLGQGPPGGAWHTFPPDVRTLSPAAWLTLPPHTDGGAERLSARAVANYCRRYVHACKLQRYFRNGVVVTSVTLMPETGPPCEHRCCPRKAKFLVTGYEKASLRAVRYACSRAVVCAGGAARGVSLPRAAPHATHHAAALRRALRHPGLSPLPVLVVGSGVSAADGVLLCAAAARPVLHVHRAPAPALARLAPQLYPDYCQVYRLMCGERPGHASLPGYTSLPDHVILDVTPLSADRTGDADDEDLIRPKRVRLLDPRTDTTKEVTVSIIGAFIGSKPDLFFLQTNLNRDRIDIKAKCTCGRVADEAKRKIDDKQFFLKNHWHHLKSVVGQSLQNCRSRYFHHTELNGKRGAPAECGGEGRCCAAEALSDGIGFGIDRSKPVDCRANPLAIDKSTHELLAAPRGLYALGPVAADNFVRFVPGGALAAVAHMHRAERTNAVL</sequence>
<dbReference type="InterPro" id="IPR036188">
    <property type="entry name" value="FAD/NAD-bd_sf"/>
</dbReference>
<protein>
    <submittedName>
        <fullName evidence="2 3">Oxidative stress-induced growth inhibitor 1-like</fullName>
    </submittedName>
</protein>
<dbReference type="Gene3D" id="3.50.50.60">
    <property type="entry name" value="FAD/NAD(P)-binding domain"/>
    <property type="match status" value="1"/>
</dbReference>
<proteinExistence type="predicted"/>
<dbReference type="OrthoDB" id="412005at2759"/>
<gene>
    <name evidence="2 3 4" type="primary">LOC114249418</name>
</gene>
<organism evidence="1 4">
    <name type="scientific">Bombyx mandarina</name>
    <name type="common">Wild silk moth</name>
    <name type="synonym">Wild silkworm</name>
    <dbReference type="NCBI Taxonomy" id="7092"/>
    <lineage>
        <taxon>Eukaryota</taxon>
        <taxon>Metazoa</taxon>
        <taxon>Ecdysozoa</taxon>
        <taxon>Arthropoda</taxon>
        <taxon>Hexapoda</taxon>
        <taxon>Insecta</taxon>
        <taxon>Pterygota</taxon>
        <taxon>Neoptera</taxon>
        <taxon>Endopterygota</taxon>
        <taxon>Lepidoptera</taxon>
        <taxon>Glossata</taxon>
        <taxon>Ditrysia</taxon>
        <taxon>Bombycoidea</taxon>
        <taxon>Bombycidae</taxon>
        <taxon>Bombycinae</taxon>
        <taxon>Bombyx</taxon>
    </lineage>
</organism>
<dbReference type="InterPro" id="IPR029731">
    <property type="entry name" value="OSGIN1/2"/>
</dbReference>
<dbReference type="RefSeq" id="XP_028038798.1">
    <property type="nucleotide sequence ID" value="XM_028182997.1"/>
</dbReference>
<evidence type="ECO:0000313" key="2">
    <source>
        <dbReference type="RefSeq" id="XP_028038797.1"/>
    </source>
</evidence>
<keyword evidence="1" id="KW-1185">Reference proteome</keyword>